<dbReference type="InterPro" id="IPR019734">
    <property type="entry name" value="TPR_rpt"/>
</dbReference>
<proteinExistence type="predicted"/>
<keyword evidence="1" id="KW-0802">TPR repeat</keyword>
<dbReference type="AlphaFoldDB" id="A0A1B6EQ97"/>
<dbReference type="EMBL" id="GECZ01029654">
    <property type="protein sequence ID" value="JAS40115.1"/>
    <property type="molecule type" value="Transcribed_RNA"/>
</dbReference>
<organism evidence="3">
    <name type="scientific">Cuerna arida</name>
    <dbReference type="NCBI Taxonomy" id="1464854"/>
    <lineage>
        <taxon>Eukaryota</taxon>
        <taxon>Metazoa</taxon>
        <taxon>Ecdysozoa</taxon>
        <taxon>Arthropoda</taxon>
        <taxon>Hexapoda</taxon>
        <taxon>Insecta</taxon>
        <taxon>Pterygota</taxon>
        <taxon>Neoptera</taxon>
        <taxon>Paraneoptera</taxon>
        <taxon>Hemiptera</taxon>
        <taxon>Auchenorrhyncha</taxon>
        <taxon>Membracoidea</taxon>
        <taxon>Cicadellidae</taxon>
        <taxon>Cicadellinae</taxon>
        <taxon>Proconiini</taxon>
        <taxon>Cuerna</taxon>
    </lineage>
</organism>
<evidence type="ECO:0000256" key="2">
    <source>
        <dbReference type="SAM" id="MobiDB-lite"/>
    </source>
</evidence>
<dbReference type="PANTHER" id="PTHR46014:SF1">
    <property type="entry name" value="TETRATRICOPEPTIDE REPEAT PROTEIN 1"/>
    <property type="match status" value="1"/>
</dbReference>
<dbReference type="PROSITE" id="PS50005">
    <property type="entry name" value="TPR"/>
    <property type="match status" value="1"/>
</dbReference>
<feature type="compositionally biased region" description="Polar residues" evidence="2">
    <location>
        <begin position="9"/>
        <end position="19"/>
    </location>
</feature>
<dbReference type="Gene3D" id="1.25.40.10">
    <property type="entry name" value="Tetratricopeptide repeat domain"/>
    <property type="match status" value="1"/>
</dbReference>
<evidence type="ECO:0000313" key="3">
    <source>
        <dbReference type="EMBL" id="JAS40115.1"/>
    </source>
</evidence>
<sequence length="298" mass="33677">MAESRPHSSLETSKASIPSNEELIDSLVSGLEKSFVNDESENNSNVSNTLKEDSACKDSENECNNVASSENKVVEPELKQGDDILGEALSDKDLNIPSLEDDLVDELALKDLELTYSEEDRERLYKEAVVFKQTGNDLFKSAQYRESAHAYTQALRTCPLKYAKDRAIFYSNRAAAKMKLELNESAIEDCTKALELDERYLKALYRRAQLYEATDKLDEALVDYNEVLKIDPLHKDAMYASKRLPDQIQERNEKLKTEMLGKLKDLGNLFLKPFGLSTENFQLSQDPNSGGYSVNFKS</sequence>
<feature type="repeat" description="TPR" evidence="1">
    <location>
        <begin position="201"/>
        <end position="234"/>
    </location>
</feature>
<protein>
    <submittedName>
        <fullName evidence="3">Uncharacterized protein</fullName>
    </submittedName>
</protein>
<dbReference type="Pfam" id="PF13181">
    <property type="entry name" value="TPR_8"/>
    <property type="match status" value="1"/>
</dbReference>
<dbReference type="SUPFAM" id="SSF48452">
    <property type="entry name" value="TPR-like"/>
    <property type="match status" value="1"/>
</dbReference>
<dbReference type="InterPro" id="IPR011990">
    <property type="entry name" value="TPR-like_helical_dom_sf"/>
</dbReference>
<accession>A0A1B6EQ97</accession>
<reference evidence="3" key="1">
    <citation type="submission" date="2015-11" db="EMBL/GenBank/DDBJ databases">
        <title>De novo transcriptome assembly of four potential Pierce s Disease insect vectors from Arizona vineyards.</title>
        <authorList>
            <person name="Tassone E.E."/>
        </authorList>
    </citation>
    <scope>NUCLEOTIDE SEQUENCE</scope>
</reference>
<dbReference type="SMART" id="SM00028">
    <property type="entry name" value="TPR"/>
    <property type="match status" value="3"/>
</dbReference>
<gene>
    <name evidence="3" type="ORF">g.14416</name>
</gene>
<dbReference type="PANTHER" id="PTHR46014">
    <property type="entry name" value="TETRATRICOPEPTIDE REPEAT PROTEIN 1"/>
    <property type="match status" value="1"/>
</dbReference>
<name>A0A1B6EQ97_9HEMI</name>
<dbReference type="Pfam" id="PF00515">
    <property type="entry name" value="TPR_1"/>
    <property type="match status" value="1"/>
</dbReference>
<feature type="region of interest" description="Disordered" evidence="2">
    <location>
        <begin position="1"/>
        <end position="21"/>
    </location>
</feature>
<dbReference type="InterPro" id="IPR052769">
    <property type="entry name" value="TPR_domain_protein"/>
</dbReference>
<evidence type="ECO:0000256" key="1">
    <source>
        <dbReference type="PROSITE-ProRule" id="PRU00339"/>
    </source>
</evidence>